<evidence type="ECO:0000259" key="7">
    <source>
        <dbReference type="PROSITE" id="PS51471"/>
    </source>
</evidence>
<dbReference type="Gene3D" id="2.60.120.590">
    <property type="entry name" value="Alpha-ketoglutarate-dependent dioxygenase AlkB-like"/>
    <property type="match status" value="1"/>
</dbReference>
<dbReference type="InterPro" id="IPR027450">
    <property type="entry name" value="AlkB-like"/>
</dbReference>
<dbReference type="KEGG" id="mmyr:MXMO3_00255"/>
<dbReference type="Pfam" id="PF13532">
    <property type="entry name" value="2OG-FeII_Oxy_2"/>
    <property type="match status" value="1"/>
</dbReference>
<proteinExistence type="predicted"/>
<dbReference type="InterPro" id="IPR004574">
    <property type="entry name" value="Alkb"/>
</dbReference>
<feature type="binding site" evidence="5">
    <location>
        <position position="53"/>
    </location>
    <ligand>
        <name>substrate</name>
    </ligand>
</feature>
<feature type="binding site" evidence="6">
    <location>
        <position position="114"/>
    </location>
    <ligand>
        <name>Fe cation</name>
        <dbReference type="ChEBI" id="CHEBI:24875"/>
        <note>catalytic</note>
    </ligand>
</feature>
<gene>
    <name evidence="8" type="ORF">MXMO3_00255</name>
</gene>
<evidence type="ECO:0000256" key="2">
    <source>
        <dbReference type="ARBA" id="ARBA00022964"/>
    </source>
</evidence>
<dbReference type="AlphaFoldDB" id="A0A2R4M9Z9"/>
<feature type="binding site" evidence="5">
    <location>
        <begin position="101"/>
        <end position="103"/>
    </location>
    <ligand>
        <name>2-oxoglutarate</name>
        <dbReference type="ChEBI" id="CHEBI:16810"/>
    </ligand>
</feature>
<dbReference type="GO" id="GO:0035513">
    <property type="term" value="P:oxidative RNA demethylation"/>
    <property type="evidence" value="ECO:0007669"/>
    <property type="project" value="TreeGrafter"/>
</dbReference>
<reference evidence="8 9" key="1">
    <citation type="submission" date="2017-05" db="EMBL/GenBank/DDBJ databases">
        <title>Genome Analysis of Maritalea myrionectae HL2708#5.</title>
        <authorList>
            <consortium name="Cotde Inc.-PKNU"/>
            <person name="Jang D."/>
            <person name="Oh H.-M."/>
        </authorList>
    </citation>
    <scope>NUCLEOTIDE SEQUENCE [LARGE SCALE GENOMIC DNA]</scope>
    <source>
        <strain evidence="8 9">HL2708#5</strain>
    </source>
</reference>
<evidence type="ECO:0000256" key="4">
    <source>
        <dbReference type="ARBA" id="ARBA00023004"/>
    </source>
</evidence>
<dbReference type="PANTHER" id="PTHR16557">
    <property type="entry name" value="ALKYLATED DNA REPAIR PROTEIN ALKB-RELATED"/>
    <property type="match status" value="1"/>
</dbReference>
<dbReference type="SUPFAM" id="SSF51197">
    <property type="entry name" value="Clavaminate synthase-like"/>
    <property type="match status" value="1"/>
</dbReference>
<keyword evidence="1 6" id="KW-0479">Metal-binding</keyword>
<dbReference type="GO" id="GO:0032259">
    <property type="term" value="P:methylation"/>
    <property type="evidence" value="ECO:0007669"/>
    <property type="project" value="UniProtKB-KW"/>
</dbReference>
<organism evidence="8 9">
    <name type="scientific">Maritalea myrionectae</name>
    <dbReference type="NCBI Taxonomy" id="454601"/>
    <lineage>
        <taxon>Bacteria</taxon>
        <taxon>Pseudomonadati</taxon>
        <taxon>Pseudomonadota</taxon>
        <taxon>Alphaproteobacteria</taxon>
        <taxon>Hyphomicrobiales</taxon>
        <taxon>Devosiaceae</taxon>
        <taxon>Maritalea</taxon>
    </lineage>
</organism>
<name>A0A2R4M9Z9_9HYPH</name>
<dbReference type="RefSeq" id="WP_117396667.1">
    <property type="nucleotide sequence ID" value="NZ_CP021330.1"/>
</dbReference>
<dbReference type="EMBL" id="CP021330">
    <property type="protein sequence ID" value="AVX02803.1"/>
    <property type="molecule type" value="Genomic_DNA"/>
</dbReference>
<evidence type="ECO:0000256" key="5">
    <source>
        <dbReference type="PIRSR" id="PIRSR604574-1"/>
    </source>
</evidence>
<keyword evidence="4 6" id="KW-0408">Iron</keyword>
<dbReference type="PROSITE" id="PS51471">
    <property type="entry name" value="FE2OG_OXY"/>
    <property type="match status" value="1"/>
</dbReference>
<keyword evidence="3" id="KW-0560">Oxidoreductase</keyword>
<dbReference type="GO" id="GO:0035516">
    <property type="term" value="F:broad specificity oxidative DNA demethylase activity"/>
    <property type="evidence" value="ECO:0007669"/>
    <property type="project" value="TreeGrafter"/>
</dbReference>
<feature type="binding site" evidence="5">
    <location>
        <begin position="193"/>
        <end position="199"/>
    </location>
    <ligand>
        <name>2-oxoglutarate</name>
        <dbReference type="ChEBI" id="CHEBI:16810"/>
    </ligand>
</feature>
<dbReference type="Proteomes" id="UP000258927">
    <property type="component" value="Chromosome"/>
</dbReference>
<dbReference type="STRING" id="1122213.GCA_000423365_02969"/>
<dbReference type="GO" id="GO:0008198">
    <property type="term" value="F:ferrous iron binding"/>
    <property type="evidence" value="ECO:0007669"/>
    <property type="project" value="TreeGrafter"/>
</dbReference>
<evidence type="ECO:0000313" key="8">
    <source>
        <dbReference type="EMBL" id="AVX02803.1"/>
    </source>
</evidence>
<feature type="binding site" evidence="5">
    <location>
        <position position="116"/>
    </location>
    <ligand>
        <name>substrate</name>
    </ligand>
</feature>
<feature type="binding site" evidence="5">
    <location>
        <position position="142"/>
    </location>
    <ligand>
        <name>substrate</name>
    </ligand>
</feature>
<dbReference type="PANTHER" id="PTHR16557:SF2">
    <property type="entry name" value="NUCLEIC ACID DIOXYGENASE ALKBH1"/>
    <property type="match status" value="1"/>
</dbReference>
<dbReference type="GO" id="GO:0035515">
    <property type="term" value="F:oxidative RNA demethylase activity"/>
    <property type="evidence" value="ECO:0007669"/>
    <property type="project" value="TreeGrafter"/>
</dbReference>
<evidence type="ECO:0000313" key="9">
    <source>
        <dbReference type="Proteomes" id="UP000258927"/>
    </source>
</evidence>
<dbReference type="InterPro" id="IPR005123">
    <property type="entry name" value="Oxoglu/Fe-dep_dioxygenase_dom"/>
</dbReference>
<dbReference type="GO" id="GO:0008168">
    <property type="term" value="F:methyltransferase activity"/>
    <property type="evidence" value="ECO:0007669"/>
    <property type="project" value="UniProtKB-KW"/>
</dbReference>
<dbReference type="GO" id="GO:0005737">
    <property type="term" value="C:cytoplasm"/>
    <property type="evidence" value="ECO:0007669"/>
    <property type="project" value="TreeGrafter"/>
</dbReference>
<feature type="binding site" evidence="6">
    <location>
        <position position="112"/>
    </location>
    <ligand>
        <name>Fe cation</name>
        <dbReference type="ChEBI" id="CHEBI:24875"/>
        <note>catalytic</note>
    </ligand>
</feature>
<comment type="cofactor">
    <cofactor evidence="6">
        <name>Fe(2+)</name>
        <dbReference type="ChEBI" id="CHEBI:29033"/>
    </cofactor>
    <text evidence="6">Binds 1 Fe(2+) ion per subunit.</text>
</comment>
<dbReference type="InterPro" id="IPR037151">
    <property type="entry name" value="AlkB-like_sf"/>
</dbReference>
<sequence length="204" mass="22841">MKFFPGYLSTEQQKDLLDQLVSAIEAAPFFVPRMPRTGKAFSVRMTNLGPLGWVADKENGYRYQSTHPETGQNWPQMPQTLLDIWADLTKCPANPEACLVNYYATSAKMGLHQDRDEETFEAPVLSISLGDRARFRVGGKSRKDKTSSFELSSGDIVMLDGDTRLAYHGIDRVIPQSSMLLDAHPTVFPDGGRVNLTLRRVTPF</sequence>
<accession>A0A2R4M9Z9</accession>
<keyword evidence="8" id="KW-0808">Transferase</keyword>
<evidence type="ECO:0000256" key="3">
    <source>
        <dbReference type="ARBA" id="ARBA00023002"/>
    </source>
</evidence>
<feature type="binding site" evidence="5">
    <location>
        <begin position="61"/>
        <end position="63"/>
    </location>
    <ligand>
        <name>substrate</name>
    </ligand>
</feature>
<evidence type="ECO:0000256" key="1">
    <source>
        <dbReference type="ARBA" id="ARBA00022723"/>
    </source>
</evidence>
<keyword evidence="2" id="KW-0223">Dioxygenase</keyword>
<keyword evidence="8" id="KW-0489">Methyltransferase</keyword>
<feature type="binding site" evidence="6">
    <location>
        <position position="168"/>
    </location>
    <ligand>
        <name>Fe cation</name>
        <dbReference type="ChEBI" id="CHEBI:24875"/>
        <note>catalytic</note>
    </ligand>
</feature>
<keyword evidence="9" id="KW-1185">Reference proteome</keyword>
<feature type="domain" description="Fe2OG dioxygenase" evidence="7">
    <location>
        <begin position="94"/>
        <end position="202"/>
    </location>
</feature>
<evidence type="ECO:0000256" key="6">
    <source>
        <dbReference type="PIRSR" id="PIRSR604574-2"/>
    </source>
</evidence>
<protein>
    <submittedName>
        <fullName evidence="8">DNA oxidative demethylase</fullName>
    </submittedName>
</protein>